<evidence type="ECO:0000256" key="1">
    <source>
        <dbReference type="SAM" id="Phobius"/>
    </source>
</evidence>
<reference evidence="2 3" key="1">
    <citation type="journal article" date="2022" name="Int. J. Syst. Evol. Microbiol.">
        <title>&lt;i&gt;Sideroxyarcus emersonii&lt;/i&gt; gen. nov. sp. nov., a neutrophilic, microaerobic iron- and thiosulfate-oxidizing bacterium isolated from iron-rich wetland sediment.</title>
        <authorList>
            <person name="Kato S."/>
            <person name="Itoh T."/>
            <person name="Iino T."/>
            <person name="Ohkuma M."/>
        </authorList>
    </citation>
    <scope>NUCLEOTIDE SEQUENCE [LARGE SCALE GENOMIC DNA]</scope>
    <source>
        <strain evidence="2 3">MIZ01</strain>
    </source>
</reference>
<dbReference type="Proteomes" id="UP001320326">
    <property type="component" value="Chromosome"/>
</dbReference>
<evidence type="ECO:0008006" key="4">
    <source>
        <dbReference type="Google" id="ProtNLM"/>
    </source>
</evidence>
<feature type="transmembrane region" description="Helical" evidence="1">
    <location>
        <begin position="6"/>
        <end position="26"/>
    </location>
</feature>
<proteinExistence type="predicted"/>
<name>A0AAN1XCE5_9PROT</name>
<gene>
    <name evidence="2" type="ORF">MIZ01_2604</name>
</gene>
<keyword evidence="1" id="KW-1133">Transmembrane helix</keyword>
<accession>A0AAN1XCE5</accession>
<keyword evidence="3" id="KW-1185">Reference proteome</keyword>
<evidence type="ECO:0000313" key="3">
    <source>
        <dbReference type="Proteomes" id="UP001320326"/>
    </source>
</evidence>
<organism evidence="2 3">
    <name type="scientific">Sideroxyarcus emersonii</name>
    <dbReference type="NCBI Taxonomy" id="2764705"/>
    <lineage>
        <taxon>Bacteria</taxon>
        <taxon>Pseudomonadati</taxon>
        <taxon>Pseudomonadota</taxon>
        <taxon>Betaproteobacteria</taxon>
        <taxon>Nitrosomonadales</taxon>
        <taxon>Gallionellaceae</taxon>
        <taxon>Sideroxyarcus</taxon>
    </lineage>
</organism>
<keyword evidence="1" id="KW-0812">Transmembrane</keyword>
<sequence>MKHAKYFSIFVFTVLLGYGAVAFYFLPMATFQGELTRMALLPESLFGWTKPQPQLDMKWMQQATMKSADVLVIGDSFSESRVWQTILTQHGLKVRTESWDSMRGICADFMPWLRAQGFTGRYVVLESIERNLVDDLNKSVACQQMQYHPNLKTDAPRYPPIVDFDINRGNYAGKLSTGIQTQLHVLQYERLQQSANFKRWLLPNEVQLERVANGCGLFSHLRCNDSLFYTLDKPEEVSDIALQDIEILNHRLVGITPIWVFVPNKSTSYLYPGKQFWNMAEQRFHAPNLLHMTQQAIQAKTIDLYPANNTHFSTTGYLLMGNEIFKAMEQQQHQ</sequence>
<dbReference type="RefSeq" id="WP_237247306.1">
    <property type="nucleotide sequence ID" value="NZ_AP023423.1"/>
</dbReference>
<keyword evidence="1" id="KW-0472">Membrane</keyword>
<dbReference type="KEGG" id="seme:MIZ01_2604"/>
<dbReference type="AlphaFoldDB" id="A0AAN1XCE5"/>
<dbReference type="EMBL" id="AP023423">
    <property type="protein sequence ID" value="BCK88798.1"/>
    <property type="molecule type" value="Genomic_DNA"/>
</dbReference>
<evidence type="ECO:0000313" key="2">
    <source>
        <dbReference type="EMBL" id="BCK88798.1"/>
    </source>
</evidence>
<protein>
    <recommendedName>
        <fullName evidence="4">AlgX/AlgJ SGNH hydrolase-like domain-containing protein</fullName>
    </recommendedName>
</protein>